<dbReference type="PANTHER" id="PTHR47911:SF1">
    <property type="entry name" value="OS06G0664400 PROTEIN"/>
    <property type="match status" value="1"/>
</dbReference>
<evidence type="ECO:0000256" key="1">
    <source>
        <dbReference type="SAM" id="MobiDB-lite"/>
    </source>
</evidence>
<protein>
    <submittedName>
        <fullName evidence="2">Hydroxyproline-rich glycoprotein family protein</fullName>
    </submittedName>
</protein>
<dbReference type="EMBL" id="SDAM02000169">
    <property type="protein sequence ID" value="KAH6825863.1"/>
    <property type="molecule type" value="Genomic_DNA"/>
</dbReference>
<evidence type="ECO:0000313" key="2">
    <source>
        <dbReference type="EMBL" id="KAH6825863.1"/>
    </source>
</evidence>
<feature type="compositionally biased region" description="Basic residues" evidence="1">
    <location>
        <begin position="242"/>
        <end position="254"/>
    </location>
</feature>
<evidence type="ECO:0000313" key="3">
    <source>
        <dbReference type="Proteomes" id="UP001190926"/>
    </source>
</evidence>
<sequence>MRRSISKIPYRSPTTPSSFTAAFSTGGGRGRGAPTHFHFTADDETQNSNHPQGHGRGRGVSVPSSSVLPSFSSYLNNESSSAAFGRGRARGSVPPNSTSPLGEDPQKPNVKKPFFNFVKDEETQFGAAESEAPPGEKKSLPAGIFDVLVGAGRGKPGQSTAPQSEKPKADTQQTRARDQSRSTKAVISDVATEGKDIPREQLSREEKVRKAVNILSRGDGGGGRGGRGDTGVRAESGERGRGRGTGRGRGRGRGRGGYGGRGNQDDRYEEPGDQPTGQYFGDPADEEKVAKKLGPENMGKVAEGFEEMSGRVLPSPMDDAFIDAYETNLMIECEPEYFMEEFGTNPDIDEKPPIPLCDALEKMKPFLMAYEGIQSQEEWEEIIEETMKKVPLMKEIVDHYGGPDRVTAKQQKEELERVAETLPASAPASVKRFTDRAVLSLQSNPGWGFDKKCQFMDKLIMEVSQQYK</sequence>
<feature type="compositionally biased region" description="Basic and acidic residues" evidence="1">
    <location>
        <begin position="165"/>
        <end position="181"/>
    </location>
</feature>
<proteinExistence type="predicted"/>
<reference evidence="2 3" key="1">
    <citation type="journal article" date="2021" name="Nat. Commun.">
        <title>Incipient diploidization of the medicinal plant Perilla within 10,000 years.</title>
        <authorList>
            <person name="Zhang Y."/>
            <person name="Shen Q."/>
            <person name="Leng L."/>
            <person name="Zhang D."/>
            <person name="Chen S."/>
            <person name="Shi Y."/>
            <person name="Ning Z."/>
            <person name="Chen S."/>
        </authorList>
    </citation>
    <scope>NUCLEOTIDE SEQUENCE [LARGE SCALE GENOMIC DNA]</scope>
    <source>
        <strain evidence="3">cv. PC099</strain>
    </source>
</reference>
<dbReference type="Proteomes" id="UP001190926">
    <property type="component" value="Unassembled WGS sequence"/>
</dbReference>
<keyword evidence="3" id="KW-1185">Reference proteome</keyword>
<feature type="compositionally biased region" description="Low complexity" evidence="1">
    <location>
        <begin position="12"/>
        <end position="24"/>
    </location>
</feature>
<feature type="compositionally biased region" description="Basic and acidic residues" evidence="1">
    <location>
        <begin position="192"/>
        <end position="209"/>
    </location>
</feature>
<feature type="compositionally biased region" description="Low complexity" evidence="1">
    <location>
        <begin position="60"/>
        <end position="81"/>
    </location>
</feature>
<dbReference type="AlphaFoldDB" id="A0AAD4P3S9"/>
<dbReference type="PANTHER" id="PTHR47911">
    <property type="entry name" value="HYDROXYPROLINE-RICH GLYCOPROTEIN-LIKE"/>
    <property type="match status" value="1"/>
</dbReference>
<name>A0AAD4P3S9_PERFH</name>
<accession>A0AAD4P3S9</accession>
<feature type="compositionally biased region" description="Basic and acidic residues" evidence="1">
    <location>
        <begin position="226"/>
        <end position="241"/>
    </location>
</feature>
<comment type="caution">
    <text evidence="2">The sequence shown here is derived from an EMBL/GenBank/DDBJ whole genome shotgun (WGS) entry which is preliminary data.</text>
</comment>
<organism evidence="2 3">
    <name type="scientific">Perilla frutescens var. hirtella</name>
    <name type="common">Perilla citriodora</name>
    <name type="synonym">Perilla setoyensis</name>
    <dbReference type="NCBI Taxonomy" id="608512"/>
    <lineage>
        <taxon>Eukaryota</taxon>
        <taxon>Viridiplantae</taxon>
        <taxon>Streptophyta</taxon>
        <taxon>Embryophyta</taxon>
        <taxon>Tracheophyta</taxon>
        <taxon>Spermatophyta</taxon>
        <taxon>Magnoliopsida</taxon>
        <taxon>eudicotyledons</taxon>
        <taxon>Gunneridae</taxon>
        <taxon>Pentapetalae</taxon>
        <taxon>asterids</taxon>
        <taxon>lamiids</taxon>
        <taxon>Lamiales</taxon>
        <taxon>Lamiaceae</taxon>
        <taxon>Nepetoideae</taxon>
        <taxon>Elsholtzieae</taxon>
        <taxon>Perilla</taxon>
    </lineage>
</organism>
<feature type="region of interest" description="Disordered" evidence="1">
    <location>
        <begin position="1"/>
        <end position="283"/>
    </location>
</feature>
<gene>
    <name evidence="2" type="ORF">C2S53_018219</name>
</gene>